<dbReference type="InterPro" id="IPR016024">
    <property type="entry name" value="ARM-type_fold"/>
</dbReference>
<reference evidence="1" key="1">
    <citation type="submission" date="2020-10" db="EMBL/GenBank/DDBJ databases">
        <authorList>
            <person name="Gilroy R."/>
        </authorList>
    </citation>
    <scope>NUCLEOTIDE SEQUENCE</scope>
    <source>
        <strain evidence="1">17073</strain>
    </source>
</reference>
<organism evidence="1 2">
    <name type="scientific">Candidatus Limisoma intestinavium</name>
    <dbReference type="NCBI Taxonomy" id="2840856"/>
    <lineage>
        <taxon>Bacteria</taxon>
        <taxon>Pseudomonadati</taxon>
        <taxon>Bacteroidota</taxon>
        <taxon>Bacteroidia</taxon>
        <taxon>Bacteroidales</taxon>
        <taxon>Candidatus Limisoma</taxon>
    </lineage>
</organism>
<dbReference type="PANTHER" id="PTHR34070:SF1">
    <property type="entry name" value="DNA ALKYLATION REPAIR PROTEIN"/>
    <property type="match status" value="1"/>
</dbReference>
<dbReference type="Proteomes" id="UP000824076">
    <property type="component" value="Unassembled WGS sequence"/>
</dbReference>
<evidence type="ECO:0000313" key="2">
    <source>
        <dbReference type="Proteomes" id="UP000824076"/>
    </source>
</evidence>
<dbReference type="AlphaFoldDB" id="A0A9D1IPG4"/>
<dbReference type="Pfam" id="PF08713">
    <property type="entry name" value="DNA_alkylation"/>
    <property type="match status" value="1"/>
</dbReference>
<dbReference type="InterPro" id="IPR014825">
    <property type="entry name" value="DNA_alkylation"/>
</dbReference>
<dbReference type="EMBL" id="DVMS01000213">
    <property type="protein sequence ID" value="HIU39524.1"/>
    <property type="molecule type" value="Genomic_DNA"/>
</dbReference>
<name>A0A9D1IPG4_9BACT</name>
<evidence type="ECO:0000313" key="1">
    <source>
        <dbReference type="EMBL" id="HIU39524.1"/>
    </source>
</evidence>
<dbReference type="Gene3D" id="1.25.10.90">
    <property type="match status" value="1"/>
</dbReference>
<dbReference type="PANTHER" id="PTHR34070">
    <property type="entry name" value="ARMADILLO-TYPE FOLD"/>
    <property type="match status" value="1"/>
</dbReference>
<proteinExistence type="predicted"/>
<dbReference type="SUPFAM" id="SSF48371">
    <property type="entry name" value="ARM repeat"/>
    <property type="match status" value="1"/>
</dbReference>
<gene>
    <name evidence="1" type="ORF">IAD18_07660</name>
</gene>
<sequence>MRTATEWKNALAAVARPEKVGILSGFFKTGKGEYGEGDVFIGVSVPDNRKVAKLAVGASWPVVEEMLDSPVHEHRLSALLALTLRFPRADERERWQIVDFYLAHTAQINNWDLVDLSAPQIIGKQMLFCPEFDPTVALCGGGLWECRIGIVATMTLIHAGKFDVAIRNIERLLHHPHDLIRKANGWMLREIGKKDESALLAFLDCHAAAMPRTALRYAVERLSPEKRRHYMGQRQM</sequence>
<accession>A0A9D1IPG4</accession>
<comment type="caution">
    <text evidence="1">The sequence shown here is derived from an EMBL/GenBank/DDBJ whole genome shotgun (WGS) entry which is preliminary data.</text>
</comment>
<reference evidence="1" key="2">
    <citation type="journal article" date="2021" name="PeerJ">
        <title>Extensive microbial diversity within the chicken gut microbiome revealed by metagenomics and culture.</title>
        <authorList>
            <person name="Gilroy R."/>
            <person name="Ravi A."/>
            <person name="Getino M."/>
            <person name="Pursley I."/>
            <person name="Horton D.L."/>
            <person name="Alikhan N.F."/>
            <person name="Baker D."/>
            <person name="Gharbi K."/>
            <person name="Hall N."/>
            <person name="Watson M."/>
            <person name="Adriaenssens E.M."/>
            <person name="Foster-Nyarko E."/>
            <person name="Jarju S."/>
            <person name="Secka A."/>
            <person name="Antonio M."/>
            <person name="Oren A."/>
            <person name="Chaudhuri R.R."/>
            <person name="La Ragione R."/>
            <person name="Hildebrand F."/>
            <person name="Pallen M.J."/>
        </authorList>
    </citation>
    <scope>NUCLEOTIDE SEQUENCE</scope>
    <source>
        <strain evidence="1">17073</strain>
    </source>
</reference>
<dbReference type="CDD" id="cd06561">
    <property type="entry name" value="AlkD_like"/>
    <property type="match status" value="1"/>
</dbReference>
<protein>
    <submittedName>
        <fullName evidence="1">DNA alkylation repair protein</fullName>
    </submittedName>
</protein>